<feature type="chain" id="PRO_5005544971" evidence="1">
    <location>
        <begin position="27"/>
        <end position="222"/>
    </location>
</feature>
<dbReference type="OrthoDB" id="4991875at2759"/>
<feature type="signal peptide" evidence="1">
    <location>
        <begin position="1"/>
        <end position="26"/>
    </location>
</feature>
<dbReference type="PANTHER" id="PTHR40640">
    <property type="entry name" value="ANCHORED GLYCOPROTEIN, PUTATIVE (AFU_ORTHOLOGUE AFUA_8G04860)-RELATED"/>
    <property type="match status" value="1"/>
</dbReference>
<dbReference type="STRING" id="1163406.A0A0L0NGD3"/>
<evidence type="ECO:0000313" key="3">
    <source>
        <dbReference type="Proteomes" id="UP000036947"/>
    </source>
</evidence>
<organism evidence="2 3">
    <name type="scientific">Tolypocladium ophioglossoides (strain CBS 100239)</name>
    <name type="common">Snaketongue truffleclub</name>
    <name type="synonym">Elaphocordyceps ophioglossoides</name>
    <dbReference type="NCBI Taxonomy" id="1163406"/>
    <lineage>
        <taxon>Eukaryota</taxon>
        <taxon>Fungi</taxon>
        <taxon>Dikarya</taxon>
        <taxon>Ascomycota</taxon>
        <taxon>Pezizomycotina</taxon>
        <taxon>Sordariomycetes</taxon>
        <taxon>Hypocreomycetidae</taxon>
        <taxon>Hypocreales</taxon>
        <taxon>Ophiocordycipitaceae</taxon>
        <taxon>Tolypocladium</taxon>
    </lineage>
</organism>
<reference evidence="2 3" key="1">
    <citation type="journal article" date="2015" name="BMC Genomics">
        <title>The genome of the truffle-parasite Tolypocladium ophioglossoides and the evolution of antifungal peptaibiotics.</title>
        <authorList>
            <person name="Quandt C.A."/>
            <person name="Bushley K.E."/>
            <person name="Spatafora J.W."/>
        </authorList>
    </citation>
    <scope>NUCLEOTIDE SEQUENCE [LARGE SCALE GENOMIC DNA]</scope>
    <source>
        <strain evidence="2 3">CBS 100239</strain>
    </source>
</reference>
<dbReference type="Proteomes" id="UP000036947">
    <property type="component" value="Unassembled WGS sequence"/>
</dbReference>
<evidence type="ECO:0000313" key="2">
    <source>
        <dbReference type="EMBL" id="KND93088.1"/>
    </source>
</evidence>
<sequence>MARFGLRFPSLVAALLALCVLGPANGDAVSSSLATPTVTTAPIFLPYYPKAQWSVVRGSILSSNNTASETTYTIFCPTQPAACDLSLESPFVIVEGPGTLKFHGTFTSTYVADLECKLNGTTAATCSGFTDGQNTGLTEVSWTSTLSGSDVEWGTLTLADKPTTTDNSLDVTATDIPAPTVPSSILYYPTETGKGTGASIRVDIQLAFMATVASLLAAGFIL</sequence>
<dbReference type="AlphaFoldDB" id="A0A0L0NGD3"/>
<dbReference type="PANTHER" id="PTHR40640:SF1">
    <property type="entry name" value="ANCHORED GLYCOPROTEIN, PUTATIVE (AFU_ORTHOLOGUE AFUA_8G04860)-RELATED"/>
    <property type="match status" value="1"/>
</dbReference>
<comment type="caution">
    <text evidence="2">The sequence shown here is derived from an EMBL/GenBank/DDBJ whole genome shotgun (WGS) entry which is preliminary data.</text>
</comment>
<proteinExistence type="predicted"/>
<accession>A0A0L0NGD3</accession>
<keyword evidence="3" id="KW-1185">Reference proteome</keyword>
<protein>
    <submittedName>
        <fullName evidence="2">Uncharacterized protein</fullName>
    </submittedName>
</protein>
<keyword evidence="1" id="KW-0732">Signal</keyword>
<evidence type="ECO:0000256" key="1">
    <source>
        <dbReference type="SAM" id="SignalP"/>
    </source>
</evidence>
<gene>
    <name evidence="2" type="ORF">TOPH_02284</name>
</gene>
<name>A0A0L0NGD3_TOLOC</name>
<dbReference type="EMBL" id="LFRF01000004">
    <property type="protein sequence ID" value="KND93088.1"/>
    <property type="molecule type" value="Genomic_DNA"/>
</dbReference>